<keyword evidence="3" id="KW-1185">Reference proteome</keyword>
<name>A0A923HWP1_9FIRM</name>
<organism evidence="2 3">
    <name type="scientific">Acetobacterium paludosum</name>
    <dbReference type="NCBI Taxonomy" id="52693"/>
    <lineage>
        <taxon>Bacteria</taxon>
        <taxon>Bacillati</taxon>
        <taxon>Bacillota</taxon>
        <taxon>Clostridia</taxon>
        <taxon>Eubacteriales</taxon>
        <taxon>Eubacteriaceae</taxon>
        <taxon>Acetobacterium</taxon>
    </lineage>
</organism>
<reference evidence="2" key="2">
    <citation type="submission" date="2020-10" db="EMBL/GenBank/DDBJ databases">
        <title>Comparative genomics of the Acetobacterium genus.</title>
        <authorList>
            <person name="Marshall C."/>
            <person name="May H."/>
            <person name="Norman S."/>
        </authorList>
    </citation>
    <scope>NUCLEOTIDE SEQUENCE</scope>
    <source>
        <strain evidence="2">DER-2019</strain>
    </source>
</reference>
<accession>A0A923HWP1</accession>
<sequence length="89" mass="10423">MDTTKKNFKFFQHTSCEYFPCHKADDISKFNCLFCYCPLYALGKDCRGNFVFTDKGIKNCSNCNYPHQKENYDGVLEKLSTLIERVKID</sequence>
<dbReference type="InterPro" id="IPR007212">
    <property type="entry name" value="Zf-like"/>
</dbReference>
<gene>
    <name evidence="2" type="ORF">GH810_15330</name>
</gene>
<reference evidence="2" key="1">
    <citation type="submission" date="2019-10" db="EMBL/GenBank/DDBJ databases">
        <authorList>
            <person name="Ross D.E."/>
            <person name="Gulliver D."/>
        </authorList>
    </citation>
    <scope>NUCLEOTIDE SEQUENCE</scope>
    <source>
        <strain evidence="2">DER-2019</strain>
    </source>
</reference>
<evidence type="ECO:0000259" key="1">
    <source>
        <dbReference type="Pfam" id="PF04071"/>
    </source>
</evidence>
<evidence type="ECO:0000313" key="3">
    <source>
        <dbReference type="Proteomes" id="UP000616595"/>
    </source>
</evidence>
<dbReference type="Pfam" id="PF04071">
    <property type="entry name" value="zf-like"/>
    <property type="match status" value="1"/>
</dbReference>
<dbReference type="AlphaFoldDB" id="A0A923HWP1"/>
<protein>
    <submittedName>
        <fullName evidence="2">Metal-binding protein</fullName>
    </submittedName>
</protein>
<comment type="caution">
    <text evidence="2">The sequence shown here is derived from an EMBL/GenBank/DDBJ whole genome shotgun (WGS) entry which is preliminary data.</text>
</comment>
<dbReference type="EMBL" id="WJBD01000022">
    <property type="protein sequence ID" value="MBC3889681.1"/>
    <property type="molecule type" value="Genomic_DNA"/>
</dbReference>
<evidence type="ECO:0000313" key="2">
    <source>
        <dbReference type="EMBL" id="MBC3889681.1"/>
    </source>
</evidence>
<proteinExistence type="predicted"/>
<feature type="domain" description="Cysteine-rich small" evidence="1">
    <location>
        <begin position="8"/>
        <end position="87"/>
    </location>
</feature>
<dbReference type="OrthoDB" id="9799337at2"/>
<dbReference type="Proteomes" id="UP000616595">
    <property type="component" value="Unassembled WGS sequence"/>
</dbReference>